<organism evidence="3 4">
    <name type="scientific">Diabrotica virgifera virgifera</name>
    <name type="common">western corn rootworm</name>
    <dbReference type="NCBI Taxonomy" id="50390"/>
    <lineage>
        <taxon>Eukaryota</taxon>
        <taxon>Metazoa</taxon>
        <taxon>Ecdysozoa</taxon>
        <taxon>Arthropoda</taxon>
        <taxon>Hexapoda</taxon>
        <taxon>Insecta</taxon>
        <taxon>Pterygota</taxon>
        <taxon>Neoptera</taxon>
        <taxon>Endopterygota</taxon>
        <taxon>Coleoptera</taxon>
        <taxon>Polyphaga</taxon>
        <taxon>Cucujiformia</taxon>
        <taxon>Chrysomeloidea</taxon>
        <taxon>Chrysomelidae</taxon>
        <taxon>Galerucinae</taxon>
        <taxon>Diabroticina</taxon>
        <taxon>Diabroticites</taxon>
        <taxon>Diabrotica</taxon>
    </lineage>
</organism>
<keyword evidence="2" id="KW-0812">Transmembrane</keyword>
<dbReference type="RefSeq" id="XP_050515464.1">
    <property type="nucleotide sequence ID" value="XM_050659507.1"/>
</dbReference>
<keyword evidence="2" id="KW-0472">Membrane</keyword>
<accession>A0ABM5KZ48</accession>
<evidence type="ECO:0000313" key="4">
    <source>
        <dbReference type="Proteomes" id="UP001652700"/>
    </source>
</evidence>
<dbReference type="Proteomes" id="UP001652700">
    <property type="component" value="Unplaced"/>
</dbReference>
<keyword evidence="4" id="KW-1185">Reference proteome</keyword>
<feature type="compositionally biased region" description="Basic residues" evidence="1">
    <location>
        <begin position="20"/>
        <end position="31"/>
    </location>
</feature>
<evidence type="ECO:0000256" key="1">
    <source>
        <dbReference type="SAM" id="MobiDB-lite"/>
    </source>
</evidence>
<proteinExistence type="predicted"/>
<reference evidence="3" key="1">
    <citation type="submission" date="2025-05" db="UniProtKB">
        <authorList>
            <consortium name="EnsemblMetazoa"/>
        </authorList>
    </citation>
    <scope>IDENTIFICATION</scope>
</reference>
<dbReference type="GeneID" id="126890508"/>
<keyword evidence="2" id="KW-1133">Transmembrane helix</keyword>
<sequence>MAASHWSAILLIITHSRRARTTTHRRQRSSHGLRFYGSSRTADRRPPRILTHRGQRSSHSPRQSVLLIEIIYVTHLILALITLRLSSFLSLSMFSFRIWCEMCSMHNAHSM</sequence>
<protein>
    <recommendedName>
        <fullName evidence="5">Secreted protein</fullName>
    </recommendedName>
</protein>
<name>A0ABM5KZ48_DIAVI</name>
<dbReference type="EnsemblMetazoa" id="XM_050659507.1">
    <property type="protein sequence ID" value="XP_050515464.1"/>
    <property type="gene ID" value="LOC126890508"/>
</dbReference>
<evidence type="ECO:0008006" key="5">
    <source>
        <dbReference type="Google" id="ProtNLM"/>
    </source>
</evidence>
<feature type="transmembrane region" description="Helical" evidence="2">
    <location>
        <begin position="70"/>
        <end position="96"/>
    </location>
</feature>
<feature type="region of interest" description="Disordered" evidence="1">
    <location>
        <begin position="20"/>
        <end position="60"/>
    </location>
</feature>
<evidence type="ECO:0000256" key="2">
    <source>
        <dbReference type="SAM" id="Phobius"/>
    </source>
</evidence>
<evidence type="ECO:0000313" key="3">
    <source>
        <dbReference type="EnsemblMetazoa" id="XP_050515464.1"/>
    </source>
</evidence>